<dbReference type="PANTHER" id="PTHR42964">
    <property type="entry name" value="ENOYL-COA HYDRATASE"/>
    <property type="match status" value="1"/>
</dbReference>
<proteinExistence type="inferred from homology"/>
<dbReference type="Pfam" id="PF00378">
    <property type="entry name" value="ECH_1"/>
    <property type="match status" value="1"/>
</dbReference>
<dbReference type="Proteomes" id="UP000584867">
    <property type="component" value="Unassembled WGS sequence"/>
</dbReference>
<organism evidence="3 4">
    <name type="scientific">Granulicella mallensis</name>
    <dbReference type="NCBI Taxonomy" id="940614"/>
    <lineage>
        <taxon>Bacteria</taxon>
        <taxon>Pseudomonadati</taxon>
        <taxon>Acidobacteriota</taxon>
        <taxon>Terriglobia</taxon>
        <taxon>Terriglobales</taxon>
        <taxon>Acidobacteriaceae</taxon>
        <taxon>Granulicella</taxon>
    </lineage>
</organism>
<evidence type="ECO:0000313" key="4">
    <source>
        <dbReference type="Proteomes" id="UP000584867"/>
    </source>
</evidence>
<dbReference type="CDD" id="cd06558">
    <property type="entry name" value="crotonase-like"/>
    <property type="match status" value="1"/>
</dbReference>
<dbReference type="PROSITE" id="PS00166">
    <property type="entry name" value="ENOYL_COA_HYDRATASE"/>
    <property type="match status" value="1"/>
</dbReference>
<dbReference type="SUPFAM" id="SSF52096">
    <property type="entry name" value="ClpP/crotonase"/>
    <property type="match status" value="1"/>
</dbReference>
<comment type="similarity">
    <text evidence="1 2">Belongs to the enoyl-CoA hydratase/isomerase family.</text>
</comment>
<gene>
    <name evidence="3" type="ORF">HDF15_003203</name>
</gene>
<reference evidence="3 4" key="1">
    <citation type="submission" date="2020-08" db="EMBL/GenBank/DDBJ databases">
        <title>Genomic Encyclopedia of Type Strains, Phase IV (KMG-V): Genome sequencing to study the core and pangenomes of soil and plant-associated prokaryotes.</title>
        <authorList>
            <person name="Whitman W."/>
        </authorList>
    </citation>
    <scope>NUCLEOTIDE SEQUENCE [LARGE SCALE GENOMIC DNA]</scope>
    <source>
        <strain evidence="3 4">X5P3</strain>
    </source>
</reference>
<evidence type="ECO:0000256" key="1">
    <source>
        <dbReference type="ARBA" id="ARBA00005254"/>
    </source>
</evidence>
<name>A0A7W7ZT75_9BACT</name>
<dbReference type="InterPro" id="IPR029045">
    <property type="entry name" value="ClpP/crotonase-like_dom_sf"/>
</dbReference>
<accession>A0A7W7ZT75</accession>
<dbReference type="PANTHER" id="PTHR42964:SF1">
    <property type="entry name" value="POLYKETIDE BIOSYNTHESIS ENOYL-COA HYDRATASE PKSH-RELATED"/>
    <property type="match status" value="1"/>
</dbReference>
<protein>
    <submittedName>
        <fullName evidence="3">Methylglutaconyl-CoA hydratase</fullName>
        <ecNumber evidence="3">4.2.1.18</ecNumber>
    </submittedName>
</protein>
<comment type="caution">
    <text evidence="3">The sequence shown here is derived from an EMBL/GenBank/DDBJ whole genome shotgun (WGS) entry which is preliminary data.</text>
</comment>
<evidence type="ECO:0000256" key="2">
    <source>
        <dbReference type="RuleBase" id="RU003707"/>
    </source>
</evidence>
<keyword evidence="3" id="KW-0456">Lyase</keyword>
<dbReference type="Gene3D" id="3.90.226.10">
    <property type="entry name" value="2-enoyl-CoA Hydratase, Chain A, domain 1"/>
    <property type="match status" value="1"/>
</dbReference>
<dbReference type="InterPro" id="IPR001753">
    <property type="entry name" value="Enoyl-CoA_hydra/iso"/>
</dbReference>
<dbReference type="EMBL" id="JACHIO010000013">
    <property type="protein sequence ID" value="MBB5064841.1"/>
    <property type="molecule type" value="Genomic_DNA"/>
</dbReference>
<dbReference type="GO" id="GO:0004490">
    <property type="term" value="F:methylglutaconyl-CoA hydratase activity"/>
    <property type="evidence" value="ECO:0007669"/>
    <property type="project" value="UniProtKB-EC"/>
</dbReference>
<dbReference type="InterPro" id="IPR018376">
    <property type="entry name" value="Enoyl-CoA_hyd/isom_CS"/>
</dbReference>
<dbReference type="AlphaFoldDB" id="A0A7W7ZT75"/>
<evidence type="ECO:0000313" key="3">
    <source>
        <dbReference type="EMBL" id="MBB5064841.1"/>
    </source>
</evidence>
<dbReference type="RefSeq" id="WP_184257072.1">
    <property type="nucleotide sequence ID" value="NZ_JACHIO010000013.1"/>
</dbReference>
<dbReference type="EC" id="4.2.1.18" evidence="3"/>
<dbReference type="InterPro" id="IPR051683">
    <property type="entry name" value="Enoyl-CoA_Hydratase/Isomerase"/>
</dbReference>
<sequence>MSTVRIEDELGIRTITLNRPERRNALVPEMQEELIAALKGAESAGARVVVLAGAGEAFCAGLDLSALQGMAGQSAEEHRVDAERIGRMFRALWECDLPTLAVVQGAAVAGGTGLATICDFTLASPEARFGYTEARIGFVPALVSAYLALQLGDKAARGLLLSARIFGADEALRLGLVSEVVERGQLQTRAIELATQLMANSPESLRATKRLLRAQQAERLDRALALAMEANAASRQTADFREGVAAFLEKRKPVWK</sequence>